<dbReference type="RefSeq" id="WP_145261485.1">
    <property type="nucleotide sequence ID" value="NZ_CP036279.1"/>
</dbReference>
<evidence type="ECO:0000313" key="2">
    <source>
        <dbReference type="Proteomes" id="UP000317093"/>
    </source>
</evidence>
<name>A0A518B9V3_9BACT</name>
<evidence type="ECO:0000313" key="1">
    <source>
        <dbReference type="EMBL" id="QDU63766.1"/>
    </source>
</evidence>
<proteinExistence type="predicted"/>
<gene>
    <name evidence="1" type="ORF">Pan216_46470</name>
</gene>
<dbReference type="KEGG" id="knv:Pan216_46470"/>
<evidence type="ECO:0008006" key="3">
    <source>
        <dbReference type="Google" id="ProtNLM"/>
    </source>
</evidence>
<reference evidence="1 2" key="1">
    <citation type="submission" date="2019-02" db="EMBL/GenBank/DDBJ databases">
        <title>Deep-cultivation of Planctomycetes and their phenomic and genomic characterization uncovers novel biology.</title>
        <authorList>
            <person name="Wiegand S."/>
            <person name="Jogler M."/>
            <person name="Boedeker C."/>
            <person name="Pinto D."/>
            <person name="Vollmers J."/>
            <person name="Rivas-Marin E."/>
            <person name="Kohn T."/>
            <person name="Peeters S.H."/>
            <person name="Heuer A."/>
            <person name="Rast P."/>
            <person name="Oberbeckmann S."/>
            <person name="Bunk B."/>
            <person name="Jeske O."/>
            <person name="Meyerdierks A."/>
            <person name="Storesund J.E."/>
            <person name="Kallscheuer N."/>
            <person name="Luecker S."/>
            <person name="Lage O.M."/>
            <person name="Pohl T."/>
            <person name="Merkel B.J."/>
            <person name="Hornburger P."/>
            <person name="Mueller R.-W."/>
            <person name="Bruemmer F."/>
            <person name="Labrenz M."/>
            <person name="Spormann A.M."/>
            <person name="Op den Camp H."/>
            <person name="Overmann J."/>
            <person name="Amann R."/>
            <person name="Jetten M.S.M."/>
            <person name="Mascher T."/>
            <person name="Medema M.H."/>
            <person name="Devos D.P."/>
            <person name="Kaster A.-K."/>
            <person name="Ovreas L."/>
            <person name="Rohde M."/>
            <person name="Galperin M.Y."/>
            <person name="Jogler C."/>
        </authorList>
    </citation>
    <scope>NUCLEOTIDE SEQUENCE [LARGE SCALE GENOMIC DNA]</scope>
    <source>
        <strain evidence="1 2">Pan216</strain>
    </source>
</reference>
<dbReference type="AlphaFoldDB" id="A0A518B9V3"/>
<sequence length="164" mass="18467">MEFVKRNIGLFLLGGIFLLEGVLLAFYSVDSEDGKDAEEKKPKVADVRATGVDGQPLADGVEVSLGEYRERNDSFPGPPMTVDVAVAALVPFDGEAEFNVLYEKRRQRVREAIVRTIRSADYREFRQPGLTTLKYRILESIRTSFTAKRMLIDRIFIPSFSISS</sequence>
<accession>A0A518B9V3</accession>
<dbReference type="EMBL" id="CP036279">
    <property type="protein sequence ID" value="QDU63766.1"/>
    <property type="molecule type" value="Genomic_DNA"/>
</dbReference>
<organism evidence="1 2">
    <name type="scientific">Kolteria novifilia</name>
    <dbReference type="NCBI Taxonomy" id="2527975"/>
    <lineage>
        <taxon>Bacteria</taxon>
        <taxon>Pseudomonadati</taxon>
        <taxon>Planctomycetota</taxon>
        <taxon>Planctomycetia</taxon>
        <taxon>Kolteriales</taxon>
        <taxon>Kolteriaceae</taxon>
        <taxon>Kolteria</taxon>
    </lineage>
</organism>
<protein>
    <recommendedName>
        <fullName evidence="3">Flagellar protein FliL</fullName>
    </recommendedName>
</protein>
<keyword evidence="2" id="KW-1185">Reference proteome</keyword>
<dbReference type="Proteomes" id="UP000317093">
    <property type="component" value="Chromosome"/>
</dbReference>